<evidence type="ECO:0000256" key="1">
    <source>
        <dbReference type="ARBA" id="ARBA00006987"/>
    </source>
</evidence>
<evidence type="ECO:0000256" key="2">
    <source>
        <dbReference type="SAM" id="SignalP"/>
    </source>
</evidence>
<dbReference type="PANTHER" id="PTHR42928:SF5">
    <property type="entry name" value="BLR1237 PROTEIN"/>
    <property type="match status" value="1"/>
</dbReference>
<proteinExistence type="inferred from homology"/>
<dbReference type="Pfam" id="PF03401">
    <property type="entry name" value="TctC"/>
    <property type="match status" value="1"/>
</dbReference>
<comment type="caution">
    <text evidence="3">The sequence shown here is derived from an EMBL/GenBank/DDBJ whole genome shotgun (WGS) entry which is preliminary data.</text>
</comment>
<comment type="similarity">
    <text evidence="1">Belongs to the UPF0065 (bug) family.</text>
</comment>
<sequence length="338" mass="34597">MDSRPTSQTAQASQTSLPRRMWLSTAAAALAACALPAWAQKRGSRLVVPFAPGGGNDVFARQMAHGLNESFGYGMIVENKAGAGGNLGTEAVVRAAGDGSTWLLGHTGTVSINPSLYPGLKFNAATDLQPVAMFASSALLLVVPASSPVRSVADLAEQMRKRSGEMNYASSGSGTGGHLTGEMFAHALGAKAIHVPYKGTAPSLTDLVGGNVDFSFGVIPAAMALVKAGKLRALAVTGAKRQPQLPDVPTVAESGVRALADFESSLTYGILAPRGTPAETVRALGRDILKVASAESFQSRLGIEGAVPLLGDGAQYAARIQVESAKWAAVIKASGATA</sequence>
<dbReference type="Gene3D" id="3.40.190.150">
    <property type="entry name" value="Bordetella uptake gene, domain 1"/>
    <property type="match status" value="1"/>
</dbReference>
<protein>
    <submittedName>
        <fullName evidence="3">Tripartite tricarboxylate transporter substrate binding protein</fullName>
    </submittedName>
</protein>
<dbReference type="CDD" id="cd07012">
    <property type="entry name" value="PBP2_Bug_TTT"/>
    <property type="match status" value="1"/>
</dbReference>
<dbReference type="InterPro" id="IPR042100">
    <property type="entry name" value="Bug_dom1"/>
</dbReference>
<feature type="signal peptide" evidence="2">
    <location>
        <begin position="1"/>
        <end position="39"/>
    </location>
</feature>
<dbReference type="PROSITE" id="PS51257">
    <property type="entry name" value="PROKAR_LIPOPROTEIN"/>
    <property type="match status" value="1"/>
</dbReference>
<evidence type="ECO:0000313" key="3">
    <source>
        <dbReference type="EMBL" id="PII37387.1"/>
    </source>
</evidence>
<dbReference type="Gene3D" id="3.40.190.10">
    <property type="entry name" value="Periplasmic binding protein-like II"/>
    <property type="match status" value="1"/>
</dbReference>
<organism evidence="3">
    <name type="scientific">Chryseobacterium sp. B5</name>
    <dbReference type="NCBI Taxonomy" id="2050562"/>
    <lineage>
        <taxon>Bacteria</taxon>
        <taxon>Pseudomonadati</taxon>
        <taxon>Bacteroidota</taxon>
        <taxon>Flavobacteriia</taxon>
        <taxon>Flavobacteriales</taxon>
        <taxon>Weeksellaceae</taxon>
        <taxon>Chryseobacterium group</taxon>
        <taxon>Chryseobacterium</taxon>
    </lineage>
</organism>
<gene>
    <name evidence="3" type="ORF">CTI11_01500</name>
</gene>
<accession>A0A2G7TE81</accession>
<keyword evidence="2" id="KW-0732">Signal</keyword>
<dbReference type="PANTHER" id="PTHR42928">
    <property type="entry name" value="TRICARBOXYLATE-BINDING PROTEIN"/>
    <property type="match status" value="1"/>
</dbReference>
<dbReference type="InterPro" id="IPR006311">
    <property type="entry name" value="TAT_signal"/>
</dbReference>
<dbReference type="PROSITE" id="PS51318">
    <property type="entry name" value="TAT"/>
    <property type="match status" value="1"/>
</dbReference>
<dbReference type="SUPFAM" id="SSF53850">
    <property type="entry name" value="Periplasmic binding protein-like II"/>
    <property type="match status" value="1"/>
</dbReference>
<dbReference type="AlphaFoldDB" id="A0A2G7TE81"/>
<feature type="chain" id="PRO_5013936492" evidence="2">
    <location>
        <begin position="40"/>
        <end position="338"/>
    </location>
</feature>
<dbReference type="PIRSF" id="PIRSF017082">
    <property type="entry name" value="YflP"/>
    <property type="match status" value="1"/>
</dbReference>
<reference evidence="3" key="1">
    <citation type="submission" date="2017-10" db="EMBL/GenBank/DDBJ databases">
        <title>Chryseobacterium sp. B5 is a hydrocarbonoclastic and plant growth promoting bacterium.</title>
        <authorList>
            <person name="Thijs S."/>
            <person name="Gkorezis P."/>
            <person name="Van Hamme J."/>
        </authorList>
    </citation>
    <scope>NUCLEOTIDE SEQUENCE</scope>
    <source>
        <strain evidence="3">B5</strain>
    </source>
</reference>
<name>A0A2G7TE81_9FLAO</name>
<dbReference type="InterPro" id="IPR005064">
    <property type="entry name" value="BUG"/>
</dbReference>
<dbReference type="EMBL" id="PEKC01000003">
    <property type="protein sequence ID" value="PII37387.1"/>
    <property type="molecule type" value="Genomic_DNA"/>
</dbReference>